<dbReference type="Gramene" id="CDX78420">
    <property type="protein sequence ID" value="CDX78420"/>
    <property type="gene ID" value="GSBRNA2T00129806001"/>
</dbReference>
<sequence>MNKKKTELIFVRGSLTIPRIKISDITEALYRNIILFEQCHRFRCLLLPLYEVPHLLPHIPNGC</sequence>
<reference evidence="1" key="1">
    <citation type="submission" date="2021-01" db="EMBL/GenBank/DDBJ databases">
        <authorList>
            <consortium name="Genoscope - CEA"/>
            <person name="William W."/>
        </authorList>
    </citation>
    <scope>NUCLEOTIDE SEQUENCE</scope>
</reference>
<dbReference type="EMBL" id="HG994357">
    <property type="protein sequence ID" value="CAF2119268.1"/>
    <property type="molecule type" value="Genomic_DNA"/>
</dbReference>
<dbReference type="Proteomes" id="UP001295469">
    <property type="component" value="Chromosome A03"/>
</dbReference>
<dbReference type="InterPro" id="IPR004158">
    <property type="entry name" value="DUF247_pln"/>
</dbReference>
<evidence type="ECO:0000313" key="1">
    <source>
        <dbReference type="EMBL" id="CAF2119268.1"/>
    </source>
</evidence>
<protein>
    <submittedName>
        <fullName evidence="1">(rape) hypothetical protein</fullName>
    </submittedName>
</protein>
<dbReference type="AlphaFoldDB" id="A0A816UYG4"/>
<proteinExistence type="predicted"/>
<accession>A0A816UYG4</accession>
<organism evidence="1">
    <name type="scientific">Brassica napus</name>
    <name type="common">Rape</name>
    <dbReference type="NCBI Taxonomy" id="3708"/>
    <lineage>
        <taxon>Eukaryota</taxon>
        <taxon>Viridiplantae</taxon>
        <taxon>Streptophyta</taxon>
        <taxon>Embryophyta</taxon>
        <taxon>Tracheophyta</taxon>
        <taxon>Spermatophyta</taxon>
        <taxon>Magnoliopsida</taxon>
        <taxon>eudicotyledons</taxon>
        <taxon>Gunneridae</taxon>
        <taxon>Pentapetalae</taxon>
        <taxon>rosids</taxon>
        <taxon>malvids</taxon>
        <taxon>Brassicales</taxon>
        <taxon>Brassicaceae</taxon>
        <taxon>Brassiceae</taxon>
        <taxon>Brassica</taxon>
    </lineage>
</organism>
<name>A0A816UYG4_BRANA</name>
<gene>
    <name evidence="1" type="ORF">DARMORV10_A03P04970.1</name>
</gene>
<dbReference type="Pfam" id="PF03140">
    <property type="entry name" value="DUF247"/>
    <property type="match status" value="1"/>
</dbReference>